<accession>A0ABN2Z8R1</accession>
<feature type="region of interest" description="Disordered" evidence="1">
    <location>
        <begin position="1"/>
        <end position="20"/>
    </location>
</feature>
<comment type="caution">
    <text evidence="3">The sequence shown here is derived from an EMBL/GenBank/DDBJ whole genome shotgun (WGS) entry which is preliminary data.</text>
</comment>
<keyword evidence="4" id="KW-1185">Reference proteome</keyword>
<evidence type="ECO:0000313" key="3">
    <source>
        <dbReference type="EMBL" id="GAA2138542.1"/>
    </source>
</evidence>
<dbReference type="SUPFAM" id="SSF160904">
    <property type="entry name" value="Jann2411-like"/>
    <property type="match status" value="1"/>
</dbReference>
<evidence type="ECO:0000256" key="1">
    <source>
        <dbReference type="SAM" id="MobiDB-lite"/>
    </source>
</evidence>
<dbReference type="InterPro" id="IPR010852">
    <property type="entry name" value="ABATE"/>
</dbReference>
<evidence type="ECO:0000313" key="4">
    <source>
        <dbReference type="Proteomes" id="UP001501771"/>
    </source>
</evidence>
<dbReference type="Pfam" id="PF11706">
    <property type="entry name" value="zf-CGNR"/>
    <property type="match status" value="1"/>
</dbReference>
<dbReference type="EMBL" id="BAAAQR010000001">
    <property type="protein sequence ID" value="GAA2138542.1"/>
    <property type="molecule type" value="Genomic_DNA"/>
</dbReference>
<dbReference type="Gene3D" id="1.10.3300.10">
    <property type="entry name" value="Jann2411-like domain"/>
    <property type="match status" value="1"/>
</dbReference>
<reference evidence="3 4" key="1">
    <citation type="journal article" date="2019" name="Int. J. Syst. Evol. Microbiol.">
        <title>The Global Catalogue of Microorganisms (GCM) 10K type strain sequencing project: providing services to taxonomists for standard genome sequencing and annotation.</title>
        <authorList>
            <consortium name="The Broad Institute Genomics Platform"/>
            <consortium name="The Broad Institute Genome Sequencing Center for Infectious Disease"/>
            <person name="Wu L."/>
            <person name="Ma J."/>
        </authorList>
    </citation>
    <scope>NUCLEOTIDE SEQUENCE [LARGE SCALE GENOMIC DNA]</scope>
    <source>
        <strain evidence="3 4">JCM 16022</strain>
    </source>
</reference>
<name>A0ABN2Z8R1_9ACTN</name>
<sequence length="201" mass="21939">MSSGHDSDTKSAANKDPRVAPDDLEDLRAFLNSDNRFYGVDMLRLHEHRLLFFARALPDFDIGDIDERGWVRLIELRDAIRALVAGEPGAADRLTDVAAAHAVRVAVQELGGALRARLVPAGTRPELPIAAAALTALQAAVQDGRLSRLRVCQRPDCGWVYYDGSKNRSARWCSSDPCGDVMKARAYRSRARAAETAAGAR</sequence>
<protein>
    <recommendedName>
        <fullName evidence="2">Zinc finger CGNR domain-containing protein</fullName>
    </recommendedName>
</protein>
<feature type="domain" description="Zinc finger CGNR" evidence="2">
    <location>
        <begin position="148"/>
        <end position="190"/>
    </location>
</feature>
<dbReference type="RefSeq" id="WP_344147510.1">
    <property type="nucleotide sequence ID" value="NZ_BAAAQR010000001.1"/>
</dbReference>
<dbReference type="PANTHER" id="PTHR35525">
    <property type="entry name" value="BLL6575 PROTEIN"/>
    <property type="match status" value="1"/>
</dbReference>
<dbReference type="PANTHER" id="PTHR35525:SF3">
    <property type="entry name" value="BLL6575 PROTEIN"/>
    <property type="match status" value="1"/>
</dbReference>
<organism evidence="3 4">
    <name type="scientific">Nocardioides koreensis</name>
    <dbReference type="NCBI Taxonomy" id="433651"/>
    <lineage>
        <taxon>Bacteria</taxon>
        <taxon>Bacillati</taxon>
        <taxon>Actinomycetota</taxon>
        <taxon>Actinomycetes</taxon>
        <taxon>Propionibacteriales</taxon>
        <taxon>Nocardioidaceae</taxon>
        <taxon>Nocardioides</taxon>
    </lineage>
</organism>
<dbReference type="InterPro" id="IPR023286">
    <property type="entry name" value="ABATE_dom_sf"/>
</dbReference>
<evidence type="ECO:0000259" key="2">
    <source>
        <dbReference type="Pfam" id="PF11706"/>
    </source>
</evidence>
<dbReference type="Proteomes" id="UP001501771">
    <property type="component" value="Unassembled WGS sequence"/>
</dbReference>
<dbReference type="InterPro" id="IPR021005">
    <property type="entry name" value="Znf_CGNR"/>
</dbReference>
<gene>
    <name evidence="3" type="ORF">GCM10009844_06630</name>
</gene>
<proteinExistence type="predicted"/>